<feature type="transmembrane region" description="Helical" evidence="11">
    <location>
        <begin position="305"/>
        <end position="323"/>
    </location>
</feature>
<dbReference type="Gene3D" id="3.40.50.300">
    <property type="entry name" value="P-loop containing nucleotide triphosphate hydrolases"/>
    <property type="match status" value="2"/>
</dbReference>
<dbReference type="InterPro" id="IPR050173">
    <property type="entry name" value="ABC_transporter_C-like"/>
</dbReference>
<dbReference type="SUPFAM" id="SSF52540">
    <property type="entry name" value="P-loop containing nucleoside triphosphate hydrolases"/>
    <property type="match status" value="2"/>
</dbReference>
<dbReference type="SUPFAM" id="SSF90123">
    <property type="entry name" value="ABC transporter transmembrane region"/>
    <property type="match status" value="2"/>
</dbReference>
<dbReference type="CDD" id="cd18597">
    <property type="entry name" value="ABC_6TM_YOR1_D1_like"/>
    <property type="match status" value="1"/>
</dbReference>
<feature type="transmembrane region" description="Helical" evidence="11">
    <location>
        <begin position="938"/>
        <end position="960"/>
    </location>
</feature>
<feature type="domain" description="ABC transporter" evidence="12">
    <location>
        <begin position="542"/>
        <end position="768"/>
    </location>
</feature>
<feature type="transmembrane region" description="Helical" evidence="11">
    <location>
        <begin position="1051"/>
        <end position="1073"/>
    </location>
</feature>
<evidence type="ECO:0000256" key="11">
    <source>
        <dbReference type="SAM" id="Phobius"/>
    </source>
</evidence>
<keyword evidence="6" id="KW-0067">ATP-binding</keyword>
<dbReference type="CDD" id="cd18606">
    <property type="entry name" value="ABC_6TM_YOR1_D2_like"/>
    <property type="match status" value="1"/>
</dbReference>
<evidence type="ECO:0000256" key="10">
    <source>
        <dbReference type="SAM" id="MobiDB-lite"/>
    </source>
</evidence>
<dbReference type="Pfam" id="PF00664">
    <property type="entry name" value="ABC_membrane"/>
    <property type="match status" value="2"/>
</dbReference>
<feature type="domain" description="ABC transmembrane type-1" evidence="13">
    <location>
        <begin position="832"/>
        <end position="1108"/>
    </location>
</feature>
<feature type="domain" description="ABC transmembrane type-1" evidence="13">
    <location>
        <begin position="140"/>
        <end position="441"/>
    </location>
</feature>
<dbReference type="InterPro" id="IPR027417">
    <property type="entry name" value="P-loop_NTPase"/>
</dbReference>
<dbReference type="OrthoDB" id="6500128at2759"/>
<feature type="domain" description="ABC transporter" evidence="12">
    <location>
        <begin position="1145"/>
        <end position="1385"/>
    </location>
</feature>
<dbReference type="FunFam" id="1.20.1560.10:FF:000010">
    <property type="entry name" value="Multidrug resistance-associated ABC transporter"/>
    <property type="match status" value="1"/>
</dbReference>
<dbReference type="PANTHER" id="PTHR24223:SF456">
    <property type="entry name" value="MULTIDRUG RESISTANCE-ASSOCIATED PROTEIN LETHAL(2)03659"/>
    <property type="match status" value="1"/>
</dbReference>
<proteinExistence type="inferred from homology"/>
<dbReference type="FunFam" id="1.20.1560.10:FF:000006">
    <property type="entry name" value="ATP-binding cassette, sub-family C (CFTR/MRP), member 9"/>
    <property type="match status" value="1"/>
</dbReference>
<comment type="similarity">
    <text evidence="2">Belongs to the ABC transporter superfamily. ABCC family. Conjugate transporter (TC 3.A.1.208) subfamily.</text>
</comment>
<feature type="transmembrane region" description="Helical" evidence="11">
    <location>
        <begin position="1085"/>
        <end position="1104"/>
    </location>
</feature>
<dbReference type="PROSITE" id="PS50929">
    <property type="entry name" value="ABC_TM1F"/>
    <property type="match status" value="2"/>
</dbReference>
<dbReference type="CDD" id="cd03250">
    <property type="entry name" value="ABCC_MRP_domain1"/>
    <property type="match status" value="1"/>
</dbReference>
<feature type="transmembrane region" description="Helical" evidence="11">
    <location>
        <begin position="379"/>
        <end position="405"/>
    </location>
</feature>
<dbReference type="GO" id="GO:0016887">
    <property type="term" value="F:ATP hydrolysis activity"/>
    <property type="evidence" value="ECO:0007669"/>
    <property type="project" value="InterPro"/>
</dbReference>
<feature type="transmembrane region" description="Helical" evidence="11">
    <location>
        <begin position="966"/>
        <end position="985"/>
    </location>
</feature>
<keyword evidence="3" id="KW-0813">Transport</keyword>
<evidence type="ECO:0000256" key="7">
    <source>
        <dbReference type="ARBA" id="ARBA00022989"/>
    </source>
</evidence>
<evidence type="ECO:0000256" key="6">
    <source>
        <dbReference type="ARBA" id="ARBA00022840"/>
    </source>
</evidence>
<evidence type="ECO:0000259" key="12">
    <source>
        <dbReference type="PROSITE" id="PS50893"/>
    </source>
</evidence>
<keyword evidence="7 11" id="KW-1133">Transmembrane helix</keyword>
<dbReference type="EMBL" id="KN817555">
    <property type="protein sequence ID" value="KJA21820.1"/>
    <property type="molecule type" value="Genomic_DNA"/>
</dbReference>
<dbReference type="Proteomes" id="UP000054270">
    <property type="component" value="Unassembled WGS sequence"/>
</dbReference>
<gene>
    <name evidence="14" type="ORF">HYPSUDRAFT_41698</name>
</gene>
<evidence type="ECO:0000256" key="5">
    <source>
        <dbReference type="ARBA" id="ARBA00022741"/>
    </source>
</evidence>
<dbReference type="SMART" id="SM00382">
    <property type="entry name" value="AAA"/>
    <property type="match status" value="2"/>
</dbReference>
<reference evidence="15" key="1">
    <citation type="submission" date="2014-04" db="EMBL/GenBank/DDBJ databases">
        <title>Evolutionary Origins and Diversification of the Mycorrhizal Mutualists.</title>
        <authorList>
            <consortium name="DOE Joint Genome Institute"/>
            <consortium name="Mycorrhizal Genomics Consortium"/>
            <person name="Kohler A."/>
            <person name="Kuo A."/>
            <person name="Nagy L.G."/>
            <person name="Floudas D."/>
            <person name="Copeland A."/>
            <person name="Barry K.W."/>
            <person name="Cichocki N."/>
            <person name="Veneault-Fourrey C."/>
            <person name="LaButti K."/>
            <person name="Lindquist E.A."/>
            <person name="Lipzen A."/>
            <person name="Lundell T."/>
            <person name="Morin E."/>
            <person name="Murat C."/>
            <person name="Riley R."/>
            <person name="Ohm R."/>
            <person name="Sun H."/>
            <person name="Tunlid A."/>
            <person name="Henrissat B."/>
            <person name="Grigoriev I.V."/>
            <person name="Hibbett D.S."/>
            <person name="Martin F."/>
        </authorList>
    </citation>
    <scope>NUCLEOTIDE SEQUENCE [LARGE SCALE GENOMIC DNA]</scope>
    <source>
        <strain evidence="15">FD-334 SS-4</strain>
    </source>
</reference>
<evidence type="ECO:0000256" key="4">
    <source>
        <dbReference type="ARBA" id="ARBA00022692"/>
    </source>
</evidence>
<organism evidence="14 15">
    <name type="scientific">Hypholoma sublateritium (strain FD-334 SS-4)</name>
    <dbReference type="NCBI Taxonomy" id="945553"/>
    <lineage>
        <taxon>Eukaryota</taxon>
        <taxon>Fungi</taxon>
        <taxon>Dikarya</taxon>
        <taxon>Basidiomycota</taxon>
        <taxon>Agaricomycotina</taxon>
        <taxon>Agaricomycetes</taxon>
        <taxon>Agaricomycetidae</taxon>
        <taxon>Agaricales</taxon>
        <taxon>Agaricineae</taxon>
        <taxon>Strophariaceae</taxon>
        <taxon>Hypholoma</taxon>
    </lineage>
</organism>
<dbReference type="GO" id="GO:0016020">
    <property type="term" value="C:membrane"/>
    <property type="evidence" value="ECO:0007669"/>
    <property type="project" value="UniProtKB-SubCell"/>
</dbReference>
<dbReference type="STRING" id="945553.A0A0D2PPK1"/>
<dbReference type="GO" id="GO:0140359">
    <property type="term" value="F:ABC-type transporter activity"/>
    <property type="evidence" value="ECO:0007669"/>
    <property type="project" value="InterPro"/>
</dbReference>
<dbReference type="CDD" id="cd03244">
    <property type="entry name" value="ABCC_MRP_domain2"/>
    <property type="match status" value="1"/>
</dbReference>
<dbReference type="GO" id="GO:0005524">
    <property type="term" value="F:ATP binding"/>
    <property type="evidence" value="ECO:0007669"/>
    <property type="project" value="UniProtKB-KW"/>
</dbReference>
<sequence length="1405" mass="155047">MKAPWSSLLRPVPAEPGFGSGKVLPEAAASWFSRLTLHWLSAFLDVGFSRPLEKEDLWELPPARHAGTLADTLEKNYYARCPPEKRPFFMRDNEIGRMSDAGGSEKGDPDPAEDGTLPTDPVYDESLFAALYQSFKPRILGSGLLILVSDTLRTTSPLVNKVFLTWLADSYLYFRLTDAERSVAASEGISKPKGIGYGIGLAFAIYIMQESASIMSNHFLLMSMTSGLYARSSVIGSVFRKSLRLSGRSRSENSVGKITTLISSDTTRIDTIAFLGHYLWEAPIQIAIAIGLLIGNIGYSALAGFAVLVVGLPFQYILVTIMIKQRQKCVAITDKRVRLTSEVLQGIRLIKAYGWESFYAHKVTGLREQEIGRIKKSSVAGALLISTFYFLPVCASVIAFITYGLTHHQLNVATIFTALQLFNVMRAPLLLFPLVLSALADALVSFGRLGKFLTAEELKESYLIDASQSLALYLDGDFAWETVLKLDDAPEKPLSQTEEIEKLRKEAERKKADKKRAKEAKKQGTLAELDEKMDMNQGVLPIHTNDLALEVQVTPDEIPFALTGMHMEIQKGAFVAIVGPIGCGKSSLLQAMIGEMRCERGKVVFNDHVAYVPQSPWIKNATIRDNILFGQKYEETRFQRVIQSCSLEHDLSVLTHGQHTEIGEKGINLSGGQKARVSLARAAYSESNIILLDDPFAAVDAHVGTRILEDCILQGPLAHRTRILVTHAVHILDKTDYIYVIDDGKIVEEGTYHDLISRKAVLSQLIDNHGRKAGEQRRSSQNRPTVAQIEQKESSAAQTALMQAEERNVGAVTWSVYAKYFRSAGGTIWAPIIAVLLLLVEGNNTFTTLFLGFWSGSIIRNFTQGDYMAIYGALGAALSIATFLLTYVFVIIGLVSSMSLYRAALEGVLHSSASFFDTTPIGRIMSRLSKDQDTIDSVLPHTLMQVLTTFCSVLGTAGLVFYTFPYLGILFLPLGILYYCTSIYYRRSSVETKRLDSLNRSMLYASYTETLTGLSSVRAYGIQKRAIADAEHGLDMENRAYLMTVVMQRWLALRLEFFANFLVLGIGLFGAGFRNSINPSKIGVVMSYTLAATAVFAELITLFAQSEQNMNAVERVLHYVELPAEGSERDPPSEPPSTWPAAGQISFTEVKLAYREGLPLVLKGISFDIKAGEKIGIVGRTGSGKSSIVQALLRMVEVQDGKITIDSLDISTVGFNTLRTRLAFVPQDTTLFLGTLRDNLDPEKLCTDPELISILQQAWLLPKEGPVDPAVEAKFSLESSVGDEGSNYSAGEKQLLALCRALVKKSRIIILDEATSSVDVETDFKVQKTIQTQFANSTLICIAHRLNTIVHYDRILVMNDGNVAEFDSALRLFDRGDSLFRALCDEAQLSRSDIIKYRTEHGTGP</sequence>
<feature type="coiled-coil region" evidence="9">
    <location>
        <begin position="497"/>
        <end position="524"/>
    </location>
</feature>
<dbReference type="InterPro" id="IPR036640">
    <property type="entry name" value="ABC1_TM_sf"/>
</dbReference>
<evidence type="ECO:0000256" key="2">
    <source>
        <dbReference type="ARBA" id="ARBA00009726"/>
    </source>
</evidence>
<feature type="transmembrane region" description="Helical" evidence="11">
    <location>
        <begin position="425"/>
        <end position="444"/>
    </location>
</feature>
<dbReference type="OMA" id="RFLGDIM"/>
<feature type="transmembrane region" description="Helical" evidence="11">
    <location>
        <begin position="828"/>
        <end position="856"/>
    </location>
</feature>
<feature type="transmembrane region" description="Helical" evidence="11">
    <location>
        <begin position="868"/>
        <end position="895"/>
    </location>
</feature>
<keyword evidence="5" id="KW-0547">Nucleotide-binding</keyword>
<keyword evidence="9" id="KW-0175">Coiled coil</keyword>
<protein>
    <submittedName>
        <fullName evidence="14">Uncharacterized protein</fullName>
    </submittedName>
</protein>
<dbReference type="InterPro" id="IPR011527">
    <property type="entry name" value="ABC1_TM_dom"/>
</dbReference>
<keyword evidence="4 11" id="KW-0812">Transmembrane</keyword>
<evidence type="ECO:0000313" key="14">
    <source>
        <dbReference type="EMBL" id="KJA21820.1"/>
    </source>
</evidence>
<comment type="subcellular location">
    <subcellularLocation>
        <location evidence="1">Membrane</location>
        <topology evidence="1">Multi-pass membrane protein</topology>
    </subcellularLocation>
</comment>
<evidence type="ECO:0000256" key="8">
    <source>
        <dbReference type="ARBA" id="ARBA00023136"/>
    </source>
</evidence>
<evidence type="ECO:0000313" key="15">
    <source>
        <dbReference type="Proteomes" id="UP000054270"/>
    </source>
</evidence>
<dbReference type="InterPro" id="IPR003439">
    <property type="entry name" value="ABC_transporter-like_ATP-bd"/>
</dbReference>
<dbReference type="Pfam" id="PF00005">
    <property type="entry name" value="ABC_tran"/>
    <property type="match status" value="2"/>
</dbReference>
<dbReference type="FunFam" id="3.40.50.300:FF:000997">
    <property type="entry name" value="Multidrug resistance-associated protein 1"/>
    <property type="match status" value="1"/>
</dbReference>
<dbReference type="PROSITE" id="PS00211">
    <property type="entry name" value="ABC_TRANSPORTER_1"/>
    <property type="match status" value="2"/>
</dbReference>
<dbReference type="InterPro" id="IPR003593">
    <property type="entry name" value="AAA+_ATPase"/>
</dbReference>
<name>A0A0D2PPK1_HYPSF</name>
<accession>A0A0D2PPK1</accession>
<dbReference type="Gene3D" id="1.20.1560.10">
    <property type="entry name" value="ABC transporter type 1, transmembrane domain"/>
    <property type="match status" value="2"/>
</dbReference>
<dbReference type="PROSITE" id="PS50893">
    <property type="entry name" value="ABC_TRANSPORTER_2"/>
    <property type="match status" value="2"/>
</dbReference>
<dbReference type="PANTHER" id="PTHR24223">
    <property type="entry name" value="ATP-BINDING CASSETTE SUB-FAMILY C"/>
    <property type="match status" value="1"/>
</dbReference>
<evidence type="ECO:0000259" key="13">
    <source>
        <dbReference type="PROSITE" id="PS50929"/>
    </source>
</evidence>
<evidence type="ECO:0000256" key="9">
    <source>
        <dbReference type="SAM" id="Coils"/>
    </source>
</evidence>
<dbReference type="InterPro" id="IPR017871">
    <property type="entry name" value="ABC_transporter-like_CS"/>
</dbReference>
<feature type="region of interest" description="Disordered" evidence="10">
    <location>
        <begin position="770"/>
        <end position="789"/>
    </location>
</feature>
<keyword evidence="8 11" id="KW-0472">Membrane</keyword>
<dbReference type="FunFam" id="3.40.50.300:FF:000565">
    <property type="entry name" value="ABC bile acid transporter"/>
    <property type="match status" value="1"/>
</dbReference>
<evidence type="ECO:0000256" key="1">
    <source>
        <dbReference type="ARBA" id="ARBA00004141"/>
    </source>
</evidence>
<evidence type="ECO:0000256" key="3">
    <source>
        <dbReference type="ARBA" id="ARBA00022448"/>
    </source>
</evidence>
<keyword evidence="15" id="KW-1185">Reference proteome</keyword>